<dbReference type="PANTHER" id="PTHR48069:SF3">
    <property type="entry name" value="DIHYDROFOLATE REDUCTASE"/>
    <property type="match status" value="1"/>
</dbReference>
<evidence type="ECO:0000259" key="9">
    <source>
        <dbReference type="PROSITE" id="PS51330"/>
    </source>
</evidence>
<protein>
    <recommendedName>
        <fullName evidence="3 8">Dihydrofolate reductase</fullName>
        <ecNumber evidence="3 8">1.5.1.3</ecNumber>
    </recommendedName>
</protein>
<comment type="catalytic activity">
    <reaction evidence="8">
        <text>(6S)-5,6,7,8-tetrahydrofolate + NADP(+) = 7,8-dihydrofolate + NADPH + H(+)</text>
        <dbReference type="Rhea" id="RHEA:15009"/>
        <dbReference type="ChEBI" id="CHEBI:15378"/>
        <dbReference type="ChEBI" id="CHEBI:57451"/>
        <dbReference type="ChEBI" id="CHEBI:57453"/>
        <dbReference type="ChEBI" id="CHEBI:57783"/>
        <dbReference type="ChEBI" id="CHEBI:58349"/>
        <dbReference type="EC" id="1.5.1.3"/>
    </reaction>
</comment>
<keyword evidence="4 8" id="KW-0554">One-carbon metabolism</keyword>
<comment type="function">
    <text evidence="7 8">Key enzyme in folate metabolism. Catalyzes an essential reaction for de novo glycine and purine synthesis, and for DNA precursor synthesis.</text>
</comment>
<evidence type="ECO:0000256" key="3">
    <source>
        <dbReference type="ARBA" id="ARBA00012856"/>
    </source>
</evidence>
<proteinExistence type="inferred from homology"/>
<dbReference type="PANTHER" id="PTHR48069">
    <property type="entry name" value="DIHYDROFOLATE REDUCTASE"/>
    <property type="match status" value="1"/>
</dbReference>
<accession>A0ABW2MS32</accession>
<comment type="caution">
    <text evidence="10">The sequence shown here is derived from an EMBL/GenBank/DDBJ whole genome shotgun (WGS) entry which is preliminary data.</text>
</comment>
<name>A0ABW2MS32_9FLAO</name>
<dbReference type="Pfam" id="PF00186">
    <property type="entry name" value="DHFR_1"/>
    <property type="match status" value="1"/>
</dbReference>
<evidence type="ECO:0000256" key="7">
    <source>
        <dbReference type="ARBA" id="ARBA00025067"/>
    </source>
</evidence>
<dbReference type="EMBL" id="JBHTBN010000001">
    <property type="protein sequence ID" value="MFC7356518.1"/>
    <property type="molecule type" value="Genomic_DNA"/>
</dbReference>
<reference evidence="11" key="1">
    <citation type="journal article" date="2019" name="Int. J. Syst. Evol. Microbiol.">
        <title>The Global Catalogue of Microorganisms (GCM) 10K type strain sequencing project: providing services to taxonomists for standard genome sequencing and annotation.</title>
        <authorList>
            <consortium name="The Broad Institute Genomics Platform"/>
            <consortium name="The Broad Institute Genome Sequencing Center for Infectious Disease"/>
            <person name="Wu L."/>
            <person name="Ma J."/>
        </authorList>
    </citation>
    <scope>NUCLEOTIDE SEQUENCE [LARGE SCALE GENOMIC DNA]</scope>
    <source>
        <strain evidence="11">CGMCC 1.16306</strain>
    </source>
</reference>
<dbReference type="CDD" id="cd00209">
    <property type="entry name" value="DHFR"/>
    <property type="match status" value="1"/>
</dbReference>
<keyword evidence="6 8" id="KW-0560">Oxidoreductase</keyword>
<dbReference type="PROSITE" id="PS51330">
    <property type="entry name" value="DHFR_2"/>
    <property type="match status" value="1"/>
</dbReference>
<dbReference type="PRINTS" id="PR00070">
    <property type="entry name" value="DHFR"/>
</dbReference>
<dbReference type="PIRSF" id="PIRSF000194">
    <property type="entry name" value="DHFR"/>
    <property type="match status" value="1"/>
</dbReference>
<dbReference type="EC" id="1.5.1.3" evidence="3 8"/>
<comment type="similarity">
    <text evidence="2 8">Belongs to the dihydrofolate reductase family.</text>
</comment>
<evidence type="ECO:0000256" key="2">
    <source>
        <dbReference type="ARBA" id="ARBA00009539"/>
    </source>
</evidence>
<keyword evidence="5 8" id="KW-0521">NADP</keyword>
<dbReference type="GO" id="GO:0004146">
    <property type="term" value="F:dihydrofolate reductase activity"/>
    <property type="evidence" value="ECO:0007669"/>
    <property type="project" value="UniProtKB-EC"/>
</dbReference>
<evidence type="ECO:0000256" key="5">
    <source>
        <dbReference type="ARBA" id="ARBA00022857"/>
    </source>
</evidence>
<evidence type="ECO:0000313" key="11">
    <source>
        <dbReference type="Proteomes" id="UP001596415"/>
    </source>
</evidence>
<dbReference type="InterPro" id="IPR012259">
    <property type="entry name" value="DHFR"/>
</dbReference>
<dbReference type="Proteomes" id="UP001596415">
    <property type="component" value="Unassembled WGS sequence"/>
</dbReference>
<evidence type="ECO:0000313" key="10">
    <source>
        <dbReference type="EMBL" id="MFC7356518.1"/>
    </source>
</evidence>
<dbReference type="InterPro" id="IPR001796">
    <property type="entry name" value="DHFR_dom"/>
</dbReference>
<feature type="domain" description="DHFR" evidence="9">
    <location>
        <begin position="1"/>
        <end position="159"/>
    </location>
</feature>
<evidence type="ECO:0000256" key="6">
    <source>
        <dbReference type="ARBA" id="ARBA00023002"/>
    </source>
</evidence>
<dbReference type="InterPro" id="IPR024072">
    <property type="entry name" value="DHFR-like_dom_sf"/>
</dbReference>
<comment type="pathway">
    <text evidence="1 8">Cofactor biosynthesis; tetrahydrofolate biosynthesis; 5,6,7,8-tetrahydrofolate from 7,8-dihydrofolate: step 1/1.</text>
</comment>
<sequence>MITMIAAAGENNELGKNNDLVWHLPDDFKRFKKLTTGHYIIMGRKTFESFPKPLPNRTHVVITRDKNYSKPGAVVVHSLDEALIKASADTQPFIIGGGEIYKQALEVSDKIELTRVHGTFDADTFFPEIPTSEWELSESIFHSKDEKHDFSFTYETWIRK</sequence>
<evidence type="ECO:0000256" key="8">
    <source>
        <dbReference type="PIRNR" id="PIRNR000194"/>
    </source>
</evidence>
<dbReference type="SUPFAM" id="SSF53597">
    <property type="entry name" value="Dihydrofolate reductase-like"/>
    <property type="match status" value="1"/>
</dbReference>
<gene>
    <name evidence="10" type="ORF">ACFQO1_02375</name>
</gene>
<dbReference type="Gene3D" id="3.40.430.10">
    <property type="entry name" value="Dihydrofolate Reductase, subunit A"/>
    <property type="match status" value="1"/>
</dbReference>
<evidence type="ECO:0000256" key="4">
    <source>
        <dbReference type="ARBA" id="ARBA00022563"/>
    </source>
</evidence>
<keyword evidence="11" id="KW-1185">Reference proteome</keyword>
<organism evidence="10 11">
    <name type="scientific">Jejudonia soesokkakensis</name>
    <dbReference type="NCBI Taxonomy" id="1323432"/>
    <lineage>
        <taxon>Bacteria</taxon>
        <taxon>Pseudomonadati</taxon>
        <taxon>Bacteroidota</taxon>
        <taxon>Flavobacteriia</taxon>
        <taxon>Flavobacteriales</taxon>
        <taxon>Flavobacteriaceae</taxon>
        <taxon>Jejudonia</taxon>
    </lineage>
</organism>
<dbReference type="RefSeq" id="WP_380216338.1">
    <property type="nucleotide sequence ID" value="NZ_JBHTBN010000001.1"/>
</dbReference>
<evidence type="ECO:0000256" key="1">
    <source>
        <dbReference type="ARBA" id="ARBA00004903"/>
    </source>
</evidence>